<evidence type="ECO:0000313" key="2">
    <source>
        <dbReference type="Proteomes" id="UP000242715"/>
    </source>
</evidence>
<gene>
    <name evidence="1" type="ORF">TSUD_258870</name>
</gene>
<evidence type="ECO:0000313" key="1">
    <source>
        <dbReference type="EMBL" id="GAU35712.1"/>
    </source>
</evidence>
<accession>A0A2Z6NG98</accession>
<dbReference type="Proteomes" id="UP000242715">
    <property type="component" value="Unassembled WGS sequence"/>
</dbReference>
<name>A0A2Z6NG98_TRISU</name>
<keyword evidence="2" id="KW-1185">Reference proteome</keyword>
<protein>
    <submittedName>
        <fullName evidence="1">Uncharacterized protein</fullName>
    </submittedName>
</protein>
<proteinExistence type="predicted"/>
<organism evidence="1 2">
    <name type="scientific">Trifolium subterraneum</name>
    <name type="common">Subterranean clover</name>
    <dbReference type="NCBI Taxonomy" id="3900"/>
    <lineage>
        <taxon>Eukaryota</taxon>
        <taxon>Viridiplantae</taxon>
        <taxon>Streptophyta</taxon>
        <taxon>Embryophyta</taxon>
        <taxon>Tracheophyta</taxon>
        <taxon>Spermatophyta</taxon>
        <taxon>Magnoliopsida</taxon>
        <taxon>eudicotyledons</taxon>
        <taxon>Gunneridae</taxon>
        <taxon>Pentapetalae</taxon>
        <taxon>rosids</taxon>
        <taxon>fabids</taxon>
        <taxon>Fabales</taxon>
        <taxon>Fabaceae</taxon>
        <taxon>Papilionoideae</taxon>
        <taxon>50 kb inversion clade</taxon>
        <taxon>NPAAA clade</taxon>
        <taxon>Hologalegina</taxon>
        <taxon>IRL clade</taxon>
        <taxon>Trifolieae</taxon>
        <taxon>Trifolium</taxon>
    </lineage>
</organism>
<reference evidence="2" key="1">
    <citation type="journal article" date="2017" name="Front. Plant Sci.">
        <title>Climate Clever Clovers: New Paradigm to Reduce the Environmental Footprint of Ruminants by Breeding Low Methanogenic Forages Utilizing Haplotype Variation.</title>
        <authorList>
            <person name="Kaur P."/>
            <person name="Appels R."/>
            <person name="Bayer P.E."/>
            <person name="Keeble-Gagnere G."/>
            <person name="Wang J."/>
            <person name="Hirakawa H."/>
            <person name="Shirasawa K."/>
            <person name="Vercoe P."/>
            <person name="Stefanova K."/>
            <person name="Durmic Z."/>
            <person name="Nichols P."/>
            <person name="Revell C."/>
            <person name="Isobe S.N."/>
            <person name="Edwards D."/>
            <person name="Erskine W."/>
        </authorList>
    </citation>
    <scope>NUCLEOTIDE SEQUENCE [LARGE SCALE GENOMIC DNA]</scope>
    <source>
        <strain evidence="2">cv. Daliak</strain>
    </source>
</reference>
<dbReference type="AlphaFoldDB" id="A0A2Z6NG98"/>
<sequence>MKGRHEFVYEFGEIVVLGLGENLKQEIRCYNNRREHRMEHKKSGTAVWRRRRCVCVSRCGGQLSIGYIVIKNEVRRIRGNSKQSYLNVDWPPAVLRFRKQRKSGGSMED</sequence>
<dbReference type="EMBL" id="DF973601">
    <property type="protein sequence ID" value="GAU35712.1"/>
    <property type="molecule type" value="Genomic_DNA"/>
</dbReference>